<accession>A0ABN8ZIL4</accession>
<evidence type="ECO:0000313" key="2">
    <source>
        <dbReference type="EMBL" id="CAI9173745.1"/>
    </source>
</evidence>
<proteinExistence type="predicted"/>
<gene>
    <name evidence="2" type="ORF">MRATA1EN1_LOCUS22707</name>
</gene>
<dbReference type="Proteomes" id="UP001176941">
    <property type="component" value="Chromosome 34"/>
</dbReference>
<reference evidence="2" key="1">
    <citation type="submission" date="2023-04" db="EMBL/GenBank/DDBJ databases">
        <authorList>
            <consortium name="ELIXIR-Norway"/>
        </authorList>
    </citation>
    <scope>NUCLEOTIDE SEQUENCE [LARGE SCALE GENOMIC DNA]</scope>
</reference>
<evidence type="ECO:0000256" key="1">
    <source>
        <dbReference type="SAM" id="MobiDB-lite"/>
    </source>
</evidence>
<dbReference type="EMBL" id="OX460345">
    <property type="protein sequence ID" value="CAI9173745.1"/>
    <property type="molecule type" value="Genomic_DNA"/>
</dbReference>
<feature type="compositionally biased region" description="Polar residues" evidence="1">
    <location>
        <begin position="104"/>
        <end position="118"/>
    </location>
</feature>
<keyword evidence="3" id="KW-1185">Reference proteome</keyword>
<protein>
    <submittedName>
        <fullName evidence="2">Uncharacterized protein</fullName>
    </submittedName>
</protein>
<feature type="region of interest" description="Disordered" evidence="1">
    <location>
        <begin position="78"/>
        <end position="137"/>
    </location>
</feature>
<evidence type="ECO:0000313" key="3">
    <source>
        <dbReference type="Proteomes" id="UP001176941"/>
    </source>
</evidence>
<feature type="compositionally biased region" description="Polar residues" evidence="1">
    <location>
        <begin position="127"/>
        <end position="137"/>
    </location>
</feature>
<organism evidence="2 3">
    <name type="scientific">Rangifer tarandus platyrhynchus</name>
    <name type="common">Svalbard reindeer</name>
    <dbReference type="NCBI Taxonomy" id="3082113"/>
    <lineage>
        <taxon>Eukaryota</taxon>
        <taxon>Metazoa</taxon>
        <taxon>Chordata</taxon>
        <taxon>Craniata</taxon>
        <taxon>Vertebrata</taxon>
        <taxon>Euteleostomi</taxon>
        <taxon>Mammalia</taxon>
        <taxon>Eutheria</taxon>
        <taxon>Laurasiatheria</taxon>
        <taxon>Artiodactyla</taxon>
        <taxon>Ruminantia</taxon>
        <taxon>Pecora</taxon>
        <taxon>Cervidae</taxon>
        <taxon>Odocoileinae</taxon>
        <taxon>Rangifer</taxon>
    </lineage>
</organism>
<name>A0ABN8ZIL4_RANTA</name>
<sequence length="137" mass="14149">MVPPATAAANLPTCAGAAQEGGHQRDCPADCVPVTQADLFRVSITSFSSCVSNTLTMQPLLLFPEHQMKQLRCSCSLTRGPASRSWSLCPQDDSHPAQKAGVSALSQSPEPQRGTGDNAQAGVPSSEAASQAPTSLA</sequence>